<protein>
    <submittedName>
        <fullName evidence="1">Uncharacterized protein</fullName>
    </submittedName>
</protein>
<evidence type="ECO:0000313" key="2">
    <source>
        <dbReference type="Proteomes" id="UP001149140"/>
    </source>
</evidence>
<proteinExistence type="predicted"/>
<dbReference type="EMBL" id="JAPDOD010000011">
    <property type="protein sequence ID" value="MDA0161321.1"/>
    <property type="molecule type" value="Genomic_DNA"/>
</dbReference>
<accession>A0A9X3MT17</accession>
<sequence>MLTYTERQFVTRALEDRIALEQNPRAFMGALVGDGEFLRKLRYCQFPGDYASDALHLAETLGSRYLPPWLVRLIAALPETDEIAALLEHLRSEGPSGVVYAPSPPEEPEPAAGVSVEDAIDARRLAGNLPFVDRYALRHSVRRLLDDARVLIVNGPPRSGKTYTVRFLSHVGQASGAFGVAHVELPSDMTPVYGPVDLAADLVARMGRDTWSLPQVDEEPARAARTLSRWTLSEVPRAGGNWWLALDGFGAPDFRDDTLSFIRQLARDVATLPGGTRLVLIDFPGELAGVPAHAIEFEELPSPSSIGTFEVDDFFKRLFERLPGEFLPDAISAATVHVMNGLPEDDGRLERMAARLRAASDALERAAEA</sequence>
<comment type="caution">
    <text evidence="1">The sequence shown here is derived from an EMBL/GenBank/DDBJ whole genome shotgun (WGS) entry which is preliminary data.</text>
</comment>
<organism evidence="1 2">
    <name type="scientific">Solirubrobacter ginsenosidimutans</name>
    <dbReference type="NCBI Taxonomy" id="490573"/>
    <lineage>
        <taxon>Bacteria</taxon>
        <taxon>Bacillati</taxon>
        <taxon>Actinomycetota</taxon>
        <taxon>Thermoleophilia</taxon>
        <taxon>Solirubrobacterales</taxon>
        <taxon>Solirubrobacteraceae</taxon>
        <taxon>Solirubrobacter</taxon>
    </lineage>
</organism>
<dbReference type="AlphaFoldDB" id="A0A9X3MT17"/>
<gene>
    <name evidence="1" type="ORF">OM076_13670</name>
</gene>
<dbReference type="RefSeq" id="WP_270040524.1">
    <property type="nucleotide sequence ID" value="NZ_JAPDOD010000011.1"/>
</dbReference>
<evidence type="ECO:0000313" key="1">
    <source>
        <dbReference type="EMBL" id="MDA0161321.1"/>
    </source>
</evidence>
<reference evidence="1" key="1">
    <citation type="submission" date="2022-10" db="EMBL/GenBank/DDBJ databases">
        <title>The WGS of Solirubrobacter ginsenosidimutans DSM 21036.</title>
        <authorList>
            <person name="Jiang Z."/>
        </authorList>
    </citation>
    <scope>NUCLEOTIDE SEQUENCE</scope>
    <source>
        <strain evidence="1">DSM 21036</strain>
    </source>
</reference>
<keyword evidence="2" id="KW-1185">Reference proteome</keyword>
<name>A0A9X3MT17_9ACTN</name>
<dbReference type="Proteomes" id="UP001149140">
    <property type="component" value="Unassembled WGS sequence"/>
</dbReference>